<evidence type="ECO:0000259" key="1">
    <source>
        <dbReference type="Pfam" id="PF01408"/>
    </source>
</evidence>
<dbReference type="Gene3D" id="3.30.360.10">
    <property type="entry name" value="Dihydrodipicolinate Reductase, domain 2"/>
    <property type="match status" value="1"/>
</dbReference>
<feature type="domain" description="Gfo/Idh/MocA-like oxidoreductase N-terminal" evidence="1">
    <location>
        <begin position="3"/>
        <end position="114"/>
    </location>
</feature>
<dbReference type="PANTHER" id="PTHR43377:SF1">
    <property type="entry name" value="BILIVERDIN REDUCTASE A"/>
    <property type="match status" value="1"/>
</dbReference>
<dbReference type="InterPro" id="IPR051450">
    <property type="entry name" value="Gfo/Idh/MocA_Oxidoreductases"/>
</dbReference>
<dbReference type="InterPro" id="IPR004104">
    <property type="entry name" value="Gfo/Idh/MocA-like_OxRdtase_C"/>
</dbReference>
<dbReference type="Gene3D" id="3.40.50.720">
    <property type="entry name" value="NAD(P)-binding Rossmann-like Domain"/>
    <property type="match status" value="1"/>
</dbReference>
<dbReference type="PANTHER" id="PTHR43377">
    <property type="entry name" value="BILIVERDIN REDUCTASE A"/>
    <property type="match status" value="1"/>
</dbReference>
<reference evidence="3" key="1">
    <citation type="submission" date="2018-05" db="EMBL/GenBank/DDBJ databases">
        <authorList>
            <person name="Lanie J.A."/>
            <person name="Ng W.-L."/>
            <person name="Kazmierczak K.M."/>
            <person name="Andrzejewski T.M."/>
            <person name="Davidsen T.M."/>
            <person name="Wayne K.J."/>
            <person name="Tettelin H."/>
            <person name="Glass J.I."/>
            <person name="Rusch D."/>
            <person name="Podicherti R."/>
            <person name="Tsui H.-C.T."/>
            <person name="Winkler M.E."/>
        </authorList>
    </citation>
    <scope>NUCLEOTIDE SEQUENCE</scope>
</reference>
<dbReference type="InterPro" id="IPR036291">
    <property type="entry name" value="NAD(P)-bd_dom_sf"/>
</dbReference>
<dbReference type="InterPro" id="IPR000683">
    <property type="entry name" value="Gfo/Idh/MocA-like_OxRdtase_N"/>
</dbReference>
<sequence length="327" mass="37883">MKKILVVGYGSIGKRHVENLLSISNLEIIVCTKRDDINKLKKHAKVYHTIKQCLKEKPDIGIIANETSLHIPTAIKLANAGLDLFLEKPLSNSLKDVEKLHAIVKKKKLITQMGCNMRFHPCIKKIKSMIEQKKIGRIISAQVQNCSYLPDYHPWEDYRKGYAARKDLGGGIILTQIHEIDYMYWLFQEVENVISMSGKLSDLDITAEDYVSSLLKFKNKIIGELHMDYFQRPDFRSCKIRGTKGEIYWDSDNNSVNIYRMDKKRWKTELEVKNYQRNFSYAEQLKHFLKCVKQRKETINDIEQGIATLKIALAIKKSSRLMKSVSV</sequence>
<dbReference type="Pfam" id="PF01408">
    <property type="entry name" value="GFO_IDH_MocA"/>
    <property type="match status" value="1"/>
</dbReference>
<evidence type="ECO:0000259" key="2">
    <source>
        <dbReference type="Pfam" id="PF02894"/>
    </source>
</evidence>
<feature type="domain" description="Gfo/Idh/MocA-like oxidoreductase C-terminal" evidence="2">
    <location>
        <begin position="127"/>
        <end position="325"/>
    </location>
</feature>
<evidence type="ECO:0000313" key="3">
    <source>
        <dbReference type="EMBL" id="SVC20443.1"/>
    </source>
</evidence>
<dbReference type="EMBL" id="UINC01078918">
    <property type="protein sequence ID" value="SVC20443.1"/>
    <property type="molecule type" value="Genomic_DNA"/>
</dbReference>
<name>A0A382KAA7_9ZZZZ</name>
<gene>
    <name evidence="3" type="ORF">METZ01_LOCUS273297</name>
</gene>
<organism evidence="3">
    <name type="scientific">marine metagenome</name>
    <dbReference type="NCBI Taxonomy" id="408172"/>
    <lineage>
        <taxon>unclassified sequences</taxon>
        <taxon>metagenomes</taxon>
        <taxon>ecological metagenomes</taxon>
    </lineage>
</organism>
<dbReference type="SUPFAM" id="SSF55347">
    <property type="entry name" value="Glyceraldehyde-3-phosphate dehydrogenase-like, C-terminal domain"/>
    <property type="match status" value="1"/>
</dbReference>
<proteinExistence type="predicted"/>
<evidence type="ECO:0008006" key="4">
    <source>
        <dbReference type="Google" id="ProtNLM"/>
    </source>
</evidence>
<accession>A0A382KAA7</accession>
<dbReference type="Pfam" id="PF02894">
    <property type="entry name" value="GFO_IDH_MocA_C"/>
    <property type="match status" value="1"/>
</dbReference>
<protein>
    <recommendedName>
        <fullName evidence="4">Gfo/Idh/MocA-like oxidoreductase N-terminal domain-containing protein</fullName>
    </recommendedName>
</protein>
<dbReference type="GO" id="GO:0000166">
    <property type="term" value="F:nucleotide binding"/>
    <property type="evidence" value="ECO:0007669"/>
    <property type="project" value="InterPro"/>
</dbReference>
<dbReference type="SUPFAM" id="SSF51735">
    <property type="entry name" value="NAD(P)-binding Rossmann-fold domains"/>
    <property type="match status" value="1"/>
</dbReference>
<dbReference type="AlphaFoldDB" id="A0A382KAA7"/>